<reference evidence="3 4" key="1">
    <citation type="submission" date="2024-09" db="EMBL/GenBank/DDBJ databases">
        <authorList>
            <person name="Ruan L."/>
        </authorList>
    </citation>
    <scope>NUCLEOTIDE SEQUENCE [LARGE SCALE GENOMIC DNA]</scope>
    <source>
        <strain evidence="3 4">D33</strain>
    </source>
</reference>
<accession>A0ABV5BD56</accession>
<dbReference type="RefSeq" id="WP_375527349.1">
    <property type="nucleotide sequence ID" value="NZ_JBHILM010000028.1"/>
</dbReference>
<dbReference type="EMBL" id="JBHILM010000028">
    <property type="protein sequence ID" value="MFB5683624.1"/>
    <property type="molecule type" value="Genomic_DNA"/>
</dbReference>
<dbReference type="InterPro" id="IPR036582">
    <property type="entry name" value="Mao_N_sf"/>
</dbReference>
<sequence>MKTTKILSVFTVILALILGTSSTALASLDHPEVYVNNEKIDKITRGGAFEARVSPIGITYVPFRPIFEKFNMNVYWDQETKSVTASGTDMTLC</sequence>
<dbReference type="SUPFAM" id="SSF55383">
    <property type="entry name" value="Copper amine oxidase, domain N"/>
    <property type="match status" value="1"/>
</dbReference>
<dbReference type="Proteomes" id="UP001580407">
    <property type="component" value="Unassembled WGS sequence"/>
</dbReference>
<feature type="domain" description="Copper amine oxidase-like N-terminal" evidence="2">
    <location>
        <begin position="57"/>
        <end position="89"/>
    </location>
</feature>
<protein>
    <submittedName>
        <fullName evidence="3">Stalk domain-containing protein</fullName>
    </submittedName>
</protein>
<organism evidence="3 4">
    <name type="scientific">Paenibacillus terreus</name>
    <dbReference type="NCBI Taxonomy" id="1387834"/>
    <lineage>
        <taxon>Bacteria</taxon>
        <taxon>Bacillati</taxon>
        <taxon>Bacillota</taxon>
        <taxon>Bacilli</taxon>
        <taxon>Bacillales</taxon>
        <taxon>Paenibacillaceae</taxon>
        <taxon>Paenibacillus</taxon>
    </lineage>
</organism>
<dbReference type="Gene3D" id="3.30.457.10">
    <property type="entry name" value="Copper amine oxidase-like, N-terminal domain"/>
    <property type="match status" value="1"/>
</dbReference>
<gene>
    <name evidence="3" type="ORF">ACE3NQ_22170</name>
</gene>
<feature type="signal peptide" evidence="1">
    <location>
        <begin position="1"/>
        <end position="26"/>
    </location>
</feature>
<evidence type="ECO:0000313" key="4">
    <source>
        <dbReference type="Proteomes" id="UP001580407"/>
    </source>
</evidence>
<proteinExistence type="predicted"/>
<dbReference type="Pfam" id="PF07833">
    <property type="entry name" value="Cu_amine_oxidN1"/>
    <property type="match status" value="1"/>
</dbReference>
<feature type="chain" id="PRO_5045494279" evidence="1">
    <location>
        <begin position="27"/>
        <end position="93"/>
    </location>
</feature>
<name>A0ABV5BD56_9BACL</name>
<evidence type="ECO:0000259" key="2">
    <source>
        <dbReference type="Pfam" id="PF07833"/>
    </source>
</evidence>
<comment type="caution">
    <text evidence="3">The sequence shown here is derived from an EMBL/GenBank/DDBJ whole genome shotgun (WGS) entry which is preliminary data.</text>
</comment>
<keyword evidence="1" id="KW-0732">Signal</keyword>
<evidence type="ECO:0000256" key="1">
    <source>
        <dbReference type="SAM" id="SignalP"/>
    </source>
</evidence>
<evidence type="ECO:0000313" key="3">
    <source>
        <dbReference type="EMBL" id="MFB5683624.1"/>
    </source>
</evidence>
<dbReference type="InterPro" id="IPR012854">
    <property type="entry name" value="Cu_amine_oxidase-like_N"/>
</dbReference>
<keyword evidence="4" id="KW-1185">Reference proteome</keyword>